<reference evidence="4" key="1">
    <citation type="journal article" date="2014" name="Int. J. Syst. Evol. Microbiol.">
        <title>Complete genome sequence of Corynebacterium casei LMG S-19264T (=DSM 44701T), isolated from a smear-ripened cheese.</title>
        <authorList>
            <consortium name="US DOE Joint Genome Institute (JGI-PGF)"/>
            <person name="Walter F."/>
            <person name="Albersmeier A."/>
            <person name="Kalinowski J."/>
            <person name="Ruckert C."/>
        </authorList>
    </citation>
    <scope>NUCLEOTIDE SEQUENCE</scope>
    <source>
        <strain evidence="4">VKM B-2222</strain>
    </source>
</reference>
<dbReference type="Gene3D" id="2.150.10.10">
    <property type="entry name" value="Serralysin-like metalloprotease, C-terminal"/>
    <property type="match status" value="1"/>
</dbReference>
<dbReference type="GO" id="GO:0005737">
    <property type="term" value="C:cytoplasm"/>
    <property type="evidence" value="ECO:0007669"/>
    <property type="project" value="TreeGrafter"/>
</dbReference>
<organism evidence="4 5">
    <name type="scientific">Paracoccus kondratievae</name>
    <dbReference type="NCBI Taxonomy" id="135740"/>
    <lineage>
        <taxon>Bacteria</taxon>
        <taxon>Pseudomonadati</taxon>
        <taxon>Pseudomonadota</taxon>
        <taxon>Alphaproteobacteria</taxon>
        <taxon>Rhodobacterales</taxon>
        <taxon>Paracoccaceae</taxon>
        <taxon>Paracoccus</taxon>
    </lineage>
</organism>
<evidence type="ECO:0000313" key="5">
    <source>
        <dbReference type="Proteomes" id="UP001143349"/>
    </source>
</evidence>
<dbReference type="PROSITE" id="PS00330">
    <property type="entry name" value="HEMOLYSIN_CALCIUM"/>
    <property type="match status" value="2"/>
</dbReference>
<gene>
    <name evidence="4" type="ORF">GCM10017635_27490</name>
</gene>
<keyword evidence="1" id="KW-0479">Metal-binding</keyword>
<dbReference type="AlphaFoldDB" id="A0AAD3P091"/>
<dbReference type="InterPro" id="IPR017850">
    <property type="entry name" value="Alkaline_phosphatase_core_sf"/>
</dbReference>
<keyword evidence="2" id="KW-0378">Hydrolase</keyword>
<dbReference type="SUPFAM" id="SSF51120">
    <property type="entry name" value="beta-Roll"/>
    <property type="match status" value="1"/>
</dbReference>
<dbReference type="Pfam" id="PF00353">
    <property type="entry name" value="HemolysinCabind"/>
    <property type="match status" value="2"/>
</dbReference>
<proteinExistence type="predicted"/>
<accession>A0AAD3P091</accession>
<dbReference type="GO" id="GO:0008484">
    <property type="term" value="F:sulfuric ester hydrolase activity"/>
    <property type="evidence" value="ECO:0007669"/>
    <property type="project" value="TreeGrafter"/>
</dbReference>
<dbReference type="InterPro" id="IPR018511">
    <property type="entry name" value="Hemolysin-typ_Ca-bd_CS"/>
</dbReference>
<dbReference type="InterPro" id="IPR001343">
    <property type="entry name" value="Hemolysn_Ca-bd"/>
</dbReference>
<dbReference type="EMBL" id="BSFH01000079">
    <property type="protein sequence ID" value="GLK65275.1"/>
    <property type="molecule type" value="Genomic_DNA"/>
</dbReference>
<sequence>MAVQNVLFIALDDCASPDILSQFGLPLVAEGFDMLAARGTVFRRAYCEIAVCKPSRWAVMSGYSPFQTGIFDLGEDEWRTLAPQQLWPYRMKEAGFYCTTRGKIYHGYVPIPDEHHNVLYSHPKYRITFGPDFNSVPYNTYSGGFGNRGSTNPAHDVEYYDYKSSQHAIDFLASHDPARPFYCEVGFHHPHTAWDTPDRFKAMYDASQIVTPADWTGEWDVTDFAHQFLLAGDGDDSGEYWQGCVRNQLSATSHAAHHVARILEELWSGPHADTTMVVLYSDHGYHSGDRKSWHKFTAYEEAARSPLYVYVPGQTPRVVDDPVSLMDIGQTILDYAGLPLMDHCPGVSLRPYIEGQTVPARWVPTFWYGSASATDGQKRIIRYQDGSAELYDVSEVEHLTRPLPLSDPRYAPALDGLLQCCADRGYLLVEQGMAAQPGAPWVSLLGGDAAESGLAPGTNYASIAPRTVYSEAPGYRRQIISVMGPGEEITLGADADWFIVVTGKETRNLRIDARGKVNRRIWTKGMSQGAGYPLMELTLEDGDNYIVSGEAQLVLRAGPGNDTVASGSPNADFMDLGPGDDAVMDARQGNDTIYGGAGNDWINGDRGHDVLYGGAGNDTLIGGAGNDTLHADAGSDELHGGAGGDRFVIYRTECVQTIMDLDESDIIDLTRWAPLGTAHLTQVGADVEITAGLERVICRNTNVDTVAAAITGVTVDV</sequence>
<evidence type="ECO:0000313" key="4">
    <source>
        <dbReference type="EMBL" id="GLK65275.1"/>
    </source>
</evidence>
<dbReference type="GO" id="GO:0005509">
    <property type="term" value="F:calcium ion binding"/>
    <property type="evidence" value="ECO:0007669"/>
    <property type="project" value="InterPro"/>
</dbReference>
<dbReference type="PRINTS" id="PR00313">
    <property type="entry name" value="CABNDNGRPT"/>
</dbReference>
<name>A0AAD3P091_9RHOB</name>
<dbReference type="Pfam" id="PF00884">
    <property type="entry name" value="Sulfatase"/>
    <property type="match status" value="1"/>
</dbReference>
<evidence type="ECO:0000256" key="1">
    <source>
        <dbReference type="ARBA" id="ARBA00022723"/>
    </source>
</evidence>
<dbReference type="PANTHER" id="PTHR45953:SF1">
    <property type="entry name" value="IDURONATE 2-SULFATASE"/>
    <property type="match status" value="1"/>
</dbReference>
<keyword evidence="5" id="KW-1185">Reference proteome</keyword>
<dbReference type="Proteomes" id="UP001143349">
    <property type="component" value="Unassembled WGS sequence"/>
</dbReference>
<dbReference type="Gene3D" id="3.40.720.10">
    <property type="entry name" value="Alkaline Phosphatase, subunit A"/>
    <property type="match status" value="1"/>
</dbReference>
<dbReference type="PANTHER" id="PTHR45953">
    <property type="entry name" value="IDURONATE 2-SULFATASE"/>
    <property type="match status" value="1"/>
</dbReference>
<comment type="caution">
    <text evidence="4">The sequence shown here is derived from an EMBL/GenBank/DDBJ whole genome shotgun (WGS) entry which is preliminary data.</text>
</comment>
<feature type="domain" description="Sulfatase N-terminal" evidence="3">
    <location>
        <begin position="4"/>
        <end position="337"/>
    </location>
</feature>
<dbReference type="InterPro" id="IPR000917">
    <property type="entry name" value="Sulfatase_N"/>
</dbReference>
<evidence type="ECO:0000259" key="3">
    <source>
        <dbReference type="Pfam" id="PF00884"/>
    </source>
</evidence>
<dbReference type="RefSeq" id="WP_271180040.1">
    <property type="nucleotide sequence ID" value="NZ_BSFH01000079.1"/>
</dbReference>
<protein>
    <recommendedName>
        <fullName evidence="3">Sulfatase N-terminal domain-containing protein</fullName>
    </recommendedName>
</protein>
<dbReference type="InterPro" id="IPR011049">
    <property type="entry name" value="Serralysin-like_metalloprot_C"/>
</dbReference>
<dbReference type="SUPFAM" id="SSF53649">
    <property type="entry name" value="Alkaline phosphatase-like"/>
    <property type="match status" value="1"/>
</dbReference>
<reference evidence="4" key="2">
    <citation type="submission" date="2023-01" db="EMBL/GenBank/DDBJ databases">
        <authorList>
            <person name="Sun Q."/>
            <person name="Evtushenko L."/>
        </authorList>
    </citation>
    <scope>NUCLEOTIDE SEQUENCE</scope>
    <source>
        <strain evidence="4">VKM B-2222</strain>
    </source>
</reference>
<evidence type="ECO:0000256" key="2">
    <source>
        <dbReference type="ARBA" id="ARBA00022801"/>
    </source>
</evidence>